<dbReference type="SUPFAM" id="SSF47769">
    <property type="entry name" value="SAM/Pointed domain"/>
    <property type="match status" value="1"/>
</dbReference>
<dbReference type="InParanoid" id="K3X4W4"/>
<evidence type="ECO:0000256" key="7">
    <source>
        <dbReference type="SAM" id="Coils"/>
    </source>
</evidence>
<dbReference type="EnsemblProtists" id="PYU1_T012263">
    <property type="protein sequence ID" value="PYU1_T012263"/>
    <property type="gene ID" value="PYU1_G012237"/>
</dbReference>
<reference evidence="11" key="3">
    <citation type="submission" date="2015-02" db="UniProtKB">
        <authorList>
            <consortium name="EnsemblProtists"/>
        </authorList>
    </citation>
    <scope>IDENTIFICATION</scope>
    <source>
        <strain evidence="11">DAOM BR144</strain>
    </source>
</reference>
<dbReference type="Gene3D" id="1.25.40.20">
    <property type="entry name" value="Ankyrin repeat-containing domain"/>
    <property type="match status" value="1"/>
</dbReference>
<dbReference type="InterPro" id="IPR013761">
    <property type="entry name" value="SAM/pointed_sf"/>
</dbReference>
<dbReference type="STRING" id="431595.K3X4W4"/>
<dbReference type="PROSITE" id="PS50096">
    <property type="entry name" value="IQ"/>
    <property type="match status" value="5"/>
</dbReference>
<comment type="subcellular location">
    <subcellularLocation>
        <location evidence="1">Cytoplasm</location>
    </subcellularLocation>
</comment>
<dbReference type="InterPro" id="IPR036770">
    <property type="entry name" value="Ankyrin_rpt-contain_sf"/>
</dbReference>
<evidence type="ECO:0000256" key="5">
    <source>
        <dbReference type="PROSITE-ProRule" id="PRU00023"/>
    </source>
</evidence>
<dbReference type="InterPro" id="IPR000048">
    <property type="entry name" value="IQ_motif_EF-hand-BS"/>
</dbReference>
<name>K3X4W4_GLOUD</name>
<dbReference type="GO" id="GO:0000160">
    <property type="term" value="P:phosphorelay signal transduction system"/>
    <property type="evidence" value="ECO:0007669"/>
    <property type="project" value="InterPro"/>
</dbReference>
<evidence type="ECO:0000256" key="6">
    <source>
        <dbReference type="PROSITE-ProRule" id="PRU00169"/>
    </source>
</evidence>
<dbReference type="SUPFAM" id="SSF53474">
    <property type="entry name" value="alpha/beta-Hydrolases"/>
    <property type="match status" value="1"/>
</dbReference>
<dbReference type="eggNOG" id="KOG0160">
    <property type="taxonomic scope" value="Eukaryota"/>
</dbReference>
<evidence type="ECO:0000256" key="2">
    <source>
        <dbReference type="ARBA" id="ARBA00022490"/>
    </source>
</evidence>
<evidence type="ECO:0000256" key="8">
    <source>
        <dbReference type="SAM" id="MobiDB-lite"/>
    </source>
</evidence>
<comment type="caution">
    <text evidence="6">Lacks conserved residue(s) required for the propagation of feature annotation.</text>
</comment>
<feature type="compositionally biased region" description="Polar residues" evidence="8">
    <location>
        <begin position="1053"/>
        <end position="1065"/>
    </location>
</feature>
<evidence type="ECO:0000313" key="12">
    <source>
        <dbReference type="Proteomes" id="UP000019132"/>
    </source>
</evidence>
<feature type="compositionally biased region" description="Polar residues" evidence="8">
    <location>
        <begin position="1073"/>
        <end position="1091"/>
    </location>
</feature>
<dbReference type="InterPro" id="IPR011006">
    <property type="entry name" value="CheY-like_superfamily"/>
</dbReference>
<dbReference type="InterPro" id="IPR029058">
    <property type="entry name" value="AB_hydrolase_fold"/>
</dbReference>
<evidence type="ECO:0000259" key="10">
    <source>
        <dbReference type="PROSITE" id="PS50110"/>
    </source>
</evidence>
<dbReference type="SMART" id="SM00015">
    <property type="entry name" value="IQ"/>
    <property type="match status" value="5"/>
</dbReference>
<feature type="domain" description="Response regulatory" evidence="10">
    <location>
        <begin position="1"/>
        <end position="91"/>
    </location>
</feature>
<feature type="domain" description="SAM" evidence="9">
    <location>
        <begin position="1195"/>
        <end position="1259"/>
    </location>
</feature>
<keyword evidence="12" id="KW-1185">Reference proteome</keyword>
<dbReference type="Pfam" id="PF07647">
    <property type="entry name" value="SAM_2"/>
    <property type="match status" value="1"/>
</dbReference>
<keyword evidence="7" id="KW-0175">Coiled coil</keyword>
<reference evidence="12" key="1">
    <citation type="journal article" date="2010" name="Genome Biol.">
        <title>Genome sequence of the necrotrophic plant pathogen Pythium ultimum reveals original pathogenicity mechanisms and effector repertoire.</title>
        <authorList>
            <person name="Levesque C.A."/>
            <person name="Brouwer H."/>
            <person name="Cano L."/>
            <person name="Hamilton J.P."/>
            <person name="Holt C."/>
            <person name="Huitema E."/>
            <person name="Raffaele S."/>
            <person name="Robideau G.P."/>
            <person name="Thines M."/>
            <person name="Win J."/>
            <person name="Zerillo M.M."/>
            <person name="Beakes G.W."/>
            <person name="Boore J.L."/>
            <person name="Busam D."/>
            <person name="Dumas B."/>
            <person name="Ferriera S."/>
            <person name="Fuerstenberg S.I."/>
            <person name="Gachon C.M."/>
            <person name="Gaulin E."/>
            <person name="Govers F."/>
            <person name="Grenville-Briggs L."/>
            <person name="Horner N."/>
            <person name="Hostetler J."/>
            <person name="Jiang R.H."/>
            <person name="Johnson J."/>
            <person name="Krajaejun T."/>
            <person name="Lin H."/>
            <person name="Meijer H.J."/>
            <person name="Moore B."/>
            <person name="Morris P."/>
            <person name="Phuntmart V."/>
            <person name="Puiu D."/>
            <person name="Shetty J."/>
            <person name="Stajich J.E."/>
            <person name="Tripathy S."/>
            <person name="Wawra S."/>
            <person name="van West P."/>
            <person name="Whitty B.R."/>
            <person name="Coutinho P.M."/>
            <person name="Henrissat B."/>
            <person name="Martin F."/>
            <person name="Thomas P.D."/>
            <person name="Tyler B.M."/>
            <person name="De Vries R.P."/>
            <person name="Kamoun S."/>
            <person name="Yandell M."/>
            <person name="Tisserat N."/>
            <person name="Buell C.R."/>
        </authorList>
    </citation>
    <scope>NUCLEOTIDE SEQUENCE</scope>
    <source>
        <strain evidence="12">DAOM:BR144</strain>
    </source>
</reference>
<dbReference type="Pfam" id="PF12796">
    <property type="entry name" value="Ank_2"/>
    <property type="match status" value="1"/>
</dbReference>
<dbReference type="SUPFAM" id="SSF48403">
    <property type="entry name" value="Ankyrin repeat"/>
    <property type="match status" value="1"/>
</dbReference>
<dbReference type="Pfam" id="PF00612">
    <property type="entry name" value="IQ"/>
    <property type="match status" value="2"/>
</dbReference>
<dbReference type="PANTHER" id="PTHR22998:SF1">
    <property type="entry name" value="NAD(+) HYDROLASE SARM1"/>
    <property type="match status" value="1"/>
</dbReference>
<proteinExistence type="predicted"/>
<dbReference type="EMBL" id="GL376601">
    <property type="status" value="NOT_ANNOTATED_CDS"/>
    <property type="molecule type" value="Genomic_DNA"/>
</dbReference>
<dbReference type="PROSITE" id="PS50105">
    <property type="entry name" value="SAM_DOMAIN"/>
    <property type="match status" value="1"/>
</dbReference>
<accession>K3X4W4</accession>
<evidence type="ECO:0000256" key="3">
    <source>
        <dbReference type="ARBA" id="ARBA00022737"/>
    </source>
</evidence>
<evidence type="ECO:0000256" key="4">
    <source>
        <dbReference type="ARBA" id="ARBA00022801"/>
    </source>
</evidence>
<dbReference type="PANTHER" id="PTHR22998">
    <property type="entry name" value="SARM1"/>
    <property type="match status" value="1"/>
</dbReference>
<dbReference type="GO" id="GO:0034128">
    <property type="term" value="P:negative regulation of MyD88-independent toll-like receptor signaling pathway"/>
    <property type="evidence" value="ECO:0007669"/>
    <property type="project" value="InterPro"/>
</dbReference>
<evidence type="ECO:0000313" key="11">
    <source>
        <dbReference type="EnsemblProtists" id="PYU1_T012263"/>
    </source>
</evidence>
<dbReference type="Gene3D" id="1.10.150.50">
    <property type="entry name" value="Transcription Factor, Ets-1"/>
    <property type="match status" value="1"/>
</dbReference>
<feature type="repeat" description="ANK" evidence="5">
    <location>
        <begin position="1403"/>
        <end position="1435"/>
    </location>
</feature>
<dbReference type="GO" id="GO:0005737">
    <property type="term" value="C:cytoplasm"/>
    <property type="evidence" value="ECO:0007669"/>
    <property type="project" value="UniProtKB-SubCell"/>
</dbReference>
<keyword evidence="4" id="KW-0378">Hydrolase</keyword>
<dbReference type="InterPro" id="IPR001660">
    <property type="entry name" value="SAM"/>
</dbReference>
<dbReference type="SUPFAM" id="SSF52172">
    <property type="entry name" value="CheY-like"/>
    <property type="match status" value="1"/>
</dbReference>
<dbReference type="Gene3D" id="3.40.50.1820">
    <property type="entry name" value="alpha/beta hydrolase"/>
    <property type="match status" value="1"/>
</dbReference>
<evidence type="ECO:0008006" key="13">
    <source>
        <dbReference type="Google" id="ProtNLM"/>
    </source>
</evidence>
<dbReference type="Gene3D" id="1.20.5.190">
    <property type="match status" value="3"/>
</dbReference>
<dbReference type="eggNOG" id="KOG3678">
    <property type="taxonomic scope" value="Eukaryota"/>
</dbReference>
<dbReference type="HOGENOM" id="CLU_002112_0_0_1"/>
<organism evidence="11 12">
    <name type="scientific">Globisporangium ultimum (strain ATCC 200006 / CBS 805.95 / DAOM BR144)</name>
    <name type="common">Pythium ultimum</name>
    <dbReference type="NCBI Taxonomy" id="431595"/>
    <lineage>
        <taxon>Eukaryota</taxon>
        <taxon>Sar</taxon>
        <taxon>Stramenopiles</taxon>
        <taxon>Oomycota</taxon>
        <taxon>Peronosporomycetes</taxon>
        <taxon>Pythiales</taxon>
        <taxon>Pythiaceae</taxon>
        <taxon>Globisporangium</taxon>
    </lineage>
</organism>
<feature type="region of interest" description="Disordered" evidence="8">
    <location>
        <begin position="566"/>
        <end position="592"/>
    </location>
</feature>
<dbReference type="OMA" id="LLWNYPG"/>
<dbReference type="PROSITE" id="PS50088">
    <property type="entry name" value="ANK_REPEAT"/>
    <property type="match status" value="1"/>
</dbReference>
<keyword evidence="3" id="KW-0677">Repeat</keyword>
<sequence>MFPYDLILCERDLGASQMSGLDFVRMLRQFEVQKSMTRSRQSEPLKRTPVVCITSKTSQTDLQLYKNAGMDGCVGKPIHAASLHHTVHAALAKAVGTSASKGPPQEDNVVETATEAIAQARREQLERKKRWRRRIEAARALPSFPDLADLDARDGYVTGTFQMDAETSMPYCVLGGNSASLQPQSVPNTFFNLVVIHDLFDTWEKLQILLSSIVTRYHGAIQVLVWNYPGQAYTTWRTGTLLNNAYHVQCLHSLLQHVNSLQLLRKDAPYYMMGIGNGGNIALKFCVHSPPLDANTRALLLVNAFAFVDASLAQFLHDCLKVFTCTPESRPDLPVYFHTRFLFSSAYLARVSTPLALNLYTAVMNPITLAGRKALCQGALAHAEWADNDLRRLRVPCVQVCSSQDALVNAAAQAQTLLQRSGLNAVESIGKVLRRRPSNDTKQHKNRQSCVISMANGHEVFQECKQDMLLLIEQLVTGFHEFQDAPIAVMKCSNTLEGSIMPTKKSKSEHEAKANYINARRDEDDNAASKRYPNCKLPLSTQTSISRPTFEDAFITNVLSTVKQVVTSSERPPSSSGRAGASNQLPASPKNTQWTHFQQKQVHQGMLVAKKKKALVAESRSKVLGGEKAATSPSKLIAMTSWDPTTPAFERLSSNIIYKIGDGSKIYPDTSASSSASSSAQKPVPELKEYMGWRVKRNQKRLQRMATQARVIQRAFRAFYARTLILRIKQQRCAIQLQRLWRARLARKKYKGMKREDWAVRLVQRNWRGKLGRDSFRARLRRYIAAIDIQRIVRGFLAVQFVTRIREKLHNAAVSIQRAIRRYVTTRRAFRQRQRRNAAMCVQRVFRGHIGRKRFAQERAKFLYSKTQSQGIAFGKQMLLEYKLYATKLQSDVALLAQTKCDVEARAEVLVKEICEFDEGIRLLESEMHTLSQVETESMVKNMDEQGKWQLREQKMRLDREFTQMLAQIALRKEKLGAMEDQLQQLDKERLTKEEELKTLERKLVVLLDEQQQELAKIKQKQQTRNQLLLDILPPHTSVNSIGTGVGPGTPGFSLSSPLNGSHGSPWTGASGVPTSLGTPASNAASAFTQQQREEANSLMESTETMMKFGFMSMSMTYFSSMNMVRAMRKIGAHHMTLDSAAAVSNKQWPEYTTVAGSNLGSPFVSSSIGIGSPFQPDIPRGSFPGQQPLQVVGWSVADVGRWLDTLALAQYKRGFADAAVDGSLLPHLNDDDLKNTLGMEHRLHRKKILMSVQQLRESERIKMAKLYGASGPDGLGGGGGDGTGSPTRASGGDAGFAAAVSPVPVPTMMAQSSAAASEPTGGASASASTVAGANLNVVVSFQEFCTLVRHGKVKQLKEALANVPDKRFDALTVIEPFRAGVGTIYDDLLEKSVFHINQRDENGNSPLLLAAQNNSLKVAQLLLTKGANPNHQNKHGNTAGHYAMEYSFFDLGAWLLDPEKGGGRDDLLNDNGLTAYDGLS</sequence>
<dbReference type="PROSITE" id="PS50297">
    <property type="entry name" value="ANK_REP_REGION"/>
    <property type="match status" value="1"/>
</dbReference>
<dbReference type="InterPro" id="IPR039184">
    <property type="entry name" value="SARM1"/>
</dbReference>
<keyword evidence="2" id="KW-0963">Cytoplasm</keyword>
<reference evidence="12" key="2">
    <citation type="submission" date="2010-04" db="EMBL/GenBank/DDBJ databases">
        <authorList>
            <person name="Buell R."/>
            <person name="Hamilton J."/>
            <person name="Hostetler J."/>
        </authorList>
    </citation>
    <scope>NUCLEOTIDE SEQUENCE [LARGE SCALE GENOMIC DNA]</scope>
    <source>
        <strain evidence="12">DAOM:BR144</strain>
    </source>
</reference>
<dbReference type="Proteomes" id="UP000019132">
    <property type="component" value="Unassembled WGS sequence"/>
</dbReference>
<feature type="coiled-coil region" evidence="7">
    <location>
        <begin position="969"/>
        <end position="1021"/>
    </location>
</feature>
<dbReference type="GO" id="GO:0035591">
    <property type="term" value="F:signaling adaptor activity"/>
    <property type="evidence" value="ECO:0007669"/>
    <property type="project" value="InterPro"/>
</dbReference>
<dbReference type="VEuPathDB" id="FungiDB:PYU1_G012237"/>
<evidence type="ECO:0000259" key="9">
    <source>
        <dbReference type="PROSITE" id="PS50105"/>
    </source>
</evidence>
<keyword evidence="5" id="KW-0040">ANK repeat</keyword>
<protein>
    <recommendedName>
        <fullName evidence="13">SAM domain-containing protein</fullName>
    </recommendedName>
</protein>
<evidence type="ECO:0000256" key="1">
    <source>
        <dbReference type="ARBA" id="ARBA00004496"/>
    </source>
</evidence>
<dbReference type="SMART" id="SM00454">
    <property type="entry name" value="SAM"/>
    <property type="match status" value="1"/>
</dbReference>
<feature type="region of interest" description="Disordered" evidence="8">
    <location>
        <begin position="1049"/>
        <end position="1099"/>
    </location>
</feature>
<dbReference type="InterPro" id="IPR002110">
    <property type="entry name" value="Ankyrin_rpt"/>
</dbReference>
<dbReference type="GO" id="GO:0003953">
    <property type="term" value="F:NAD+ nucleosidase activity"/>
    <property type="evidence" value="ECO:0007669"/>
    <property type="project" value="InterPro"/>
</dbReference>
<dbReference type="PROSITE" id="PS50110">
    <property type="entry name" value="RESPONSE_REGULATORY"/>
    <property type="match status" value="1"/>
</dbReference>
<dbReference type="Gene3D" id="3.40.50.2300">
    <property type="match status" value="1"/>
</dbReference>
<dbReference type="InterPro" id="IPR001789">
    <property type="entry name" value="Sig_transdc_resp-reg_receiver"/>
</dbReference>
<dbReference type="GO" id="GO:0048678">
    <property type="term" value="P:response to axon injury"/>
    <property type="evidence" value="ECO:0007669"/>
    <property type="project" value="InterPro"/>
</dbReference>
<dbReference type="SMART" id="SM00248">
    <property type="entry name" value="ANK"/>
    <property type="match status" value="1"/>
</dbReference>